<evidence type="ECO:0000313" key="15">
    <source>
        <dbReference type="Proteomes" id="UP000006310"/>
    </source>
</evidence>
<dbReference type="PROSITE" id="PS00108">
    <property type="entry name" value="PROTEIN_KINASE_ST"/>
    <property type="match status" value="1"/>
</dbReference>
<dbReference type="GO" id="GO:0035556">
    <property type="term" value="P:intracellular signal transduction"/>
    <property type="evidence" value="ECO:0007669"/>
    <property type="project" value="TreeGrafter"/>
</dbReference>
<dbReference type="AlphaFoldDB" id="J7S8T3"/>
<dbReference type="InterPro" id="IPR001772">
    <property type="entry name" value="KA1_dom"/>
</dbReference>
<dbReference type="OrthoDB" id="4061865at2759"/>
<dbReference type="STRING" id="1071383.J7S8T3"/>
<dbReference type="InterPro" id="IPR008271">
    <property type="entry name" value="Ser/Thr_kinase_AS"/>
</dbReference>
<dbReference type="InterPro" id="IPR000719">
    <property type="entry name" value="Prot_kinase_dom"/>
</dbReference>
<dbReference type="PANTHER" id="PTHR24346">
    <property type="entry name" value="MAP/MICROTUBULE AFFINITY-REGULATING KINASE"/>
    <property type="match status" value="1"/>
</dbReference>
<feature type="region of interest" description="Disordered" evidence="11">
    <location>
        <begin position="1"/>
        <end position="42"/>
    </location>
</feature>
<dbReference type="Gene3D" id="1.10.510.10">
    <property type="entry name" value="Transferase(Phosphotransferase) domain 1"/>
    <property type="match status" value="1"/>
</dbReference>
<dbReference type="GO" id="GO:0004674">
    <property type="term" value="F:protein serine/threonine kinase activity"/>
    <property type="evidence" value="ECO:0007669"/>
    <property type="project" value="UniProtKB-KW"/>
</dbReference>
<keyword evidence="15" id="KW-1185">Reference proteome</keyword>
<feature type="compositionally biased region" description="Basic residues" evidence="11">
    <location>
        <begin position="61"/>
        <end position="93"/>
    </location>
</feature>
<proteinExistence type="inferred from homology"/>
<sequence length="936" mass="104968">MADVLQVESRAAGERSKSVDTRTNGNDSDSRGRGGSASENADAEAYTVMDSYCYECDTGKSRRKGGGRNRRGRSSGRGGKSKSRSRSRSKSKHRNEVDGEGEGDDATRQFYRMSLGDWDFQTTVGAGSMGKVKLARHRYDDTVCAVKIVNRATKTFLYRQQSAPAPQSKADIKERERLLAKEIARDTRTVREASLGQVLSHQNICQLYQMCTMSNHFYMMFEYVSGGQLLDYIIQHGSLREPLARSFARAIASGLAYLHANNVVHRDLKIENIMLTAAGEIKIIDFGLSNLFDPRAKLTTYCGSLYFAAPELLRAKPYIGPEIDIWSFGVILYVLVVGKVPFDDENSNALHEKIKRGKVSYPATLSIECISLLTKMLTVNPKRRATLKEIVTHHWMVRGYGNIPAKSFQPWRRCLVPEELDNTVFNEMFNLEFVADVDEARKQLAKLITSPEYIHLSTQHDTLDASYKDGSLDPAFDDPLAAFHPLVSTYWLTREFLERKRFGHHTPTLQFNEDKLATRSVPAIAEPARASLELNRETSNVTTDTEHTRGLLPPKVAKAGMAAHLSPTRKNHYNPSDAAPNTRTETSPLKEIHERMKIGNLFRRFSLKSPPRQLPQDQQKKDYQDHRRVKTETAQSIKFTELPEPPMRRKSVLNKPECNEDDTAARVKNPVHRKTRTTSVGGQRRPSWNFIRSDETPSAENLCDSNGFFESPETATTAGQEEPLDDQLTDAQIIQLAKSAPMGTMPSIDYPKVLFLKGFFSVQTTSSKPLPIVRYKVIVLLQRMGITFHEVKGGFVCLYEAPPIYKDFGNLENNALTPNRSRQSAATKSVCSSTSSESDELNSDTEEGENDGRGRYVKASDESLSPNTSAMGAQTMVSNNTVRNTANTFDKLSVKFEIHIVKVKIVGLAGVYFKKISGNTWVYKEVASKFLEELKL</sequence>
<evidence type="ECO:0000259" key="12">
    <source>
        <dbReference type="PROSITE" id="PS50011"/>
    </source>
</evidence>
<dbReference type="GO" id="GO:0005737">
    <property type="term" value="C:cytoplasm"/>
    <property type="evidence" value="ECO:0007669"/>
    <property type="project" value="TreeGrafter"/>
</dbReference>
<dbReference type="PROSITE" id="PS50011">
    <property type="entry name" value="PROTEIN_KINASE_DOM"/>
    <property type="match status" value="1"/>
</dbReference>
<keyword evidence="7 10" id="KW-0067">ATP-binding</keyword>
<feature type="compositionally biased region" description="Basic and acidic residues" evidence="11">
    <location>
        <begin position="11"/>
        <end position="20"/>
    </location>
</feature>
<dbReference type="PROSITE" id="PS50032">
    <property type="entry name" value="KA1"/>
    <property type="match status" value="1"/>
</dbReference>
<evidence type="ECO:0000256" key="2">
    <source>
        <dbReference type="ARBA" id="ARBA00012513"/>
    </source>
</evidence>
<evidence type="ECO:0000256" key="10">
    <source>
        <dbReference type="PROSITE-ProRule" id="PRU10141"/>
    </source>
</evidence>
<dbReference type="SUPFAM" id="SSF56112">
    <property type="entry name" value="Protein kinase-like (PK-like)"/>
    <property type="match status" value="1"/>
</dbReference>
<dbReference type="SMART" id="SM00220">
    <property type="entry name" value="S_TKc"/>
    <property type="match status" value="1"/>
</dbReference>
<reference evidence="15" key="2">
    <citation type="submission" date="2012-08" db="EMBL/GenBank/DDBJ databases">
        <title>Genome sequence of Kazachstania naganishii.</title>
        <authorList>
            <person name="Gordon J.L."/>
            <person name="Armisen D."/>
            <person name="Proux-Wera E."/>
            <person name="OhEigeartaigh S.S."/>
            <person name="Byrne K.P."/>
            <person name="Wolfe K.H."/>
        </authorList>
    </citation>
    <scope>NUCLEOTIDE SEQUENCE [LARGE SCALE GENOMIC DNA]</scope>
    <source>
        <strain evidence="15">ATCC MYA-139 / BCRC 22969 / CBS 8797 / CCRC 22969 / KCTC 17520 / NBRC 10181 / NCYC 3082</strain>
    </source>
</reference>
<dbReference type="EMBL" id="HE978321">
    <property type="protein sequence ID" value="CCK71729.1"/>
    <property type="molecule type" value="Genomic_DNA"/>
</dbReference>
<evidence type="ECO:0000256" key="11">
    <source>
        <dbReference type="SAM" id="MobiDB-lite"/>
    </source>
</evidence>
<organism evidence="14 15">
    <name type="scientific">Huiozyma naganishii (strain ATCC MYA-139 / BCRC 22969 / CBS 8797 / KCTC 17520 / NBRC 10181 / NCYC 3082 / Yp74L-3)</name>
    <name type="common">Yeast</name>
    <name type="synonym">Kazachstania naganishii</name>
    <dbReference type="NCBI Taxonomy" id="1071383"/>
    <lineage>
        <taxon>Eukaryota</taxon>
        <taxon>Fungi</taxon>
        <taxon>Dikarya</taxon>
        <taxon>Ascomycota</taxon>
        <taxon>Saccharomycotina</taxon>
        <taxon>Saccharomycetes</taxon>
        <taxon>Saccharomycetales</taxon>
        <taxon>Saccharomycetaceae</taxon>
        <taxon>Huiozyma</taxon>
    </lineage>
</organism>
<evidence type="ECO:0000256" key="3">
    <source>
        <dbReference type="ARBA" id="ARBA00022527"/>
    </source>
</evidence>
<evidence type="ECO:0000256" key="5">
    <source>
        <dbReference type="ARBA" id="ARBA00022741"/>
    </source>
</evidence>
<dbReference type="HOGENOM" id="CLU_002664_0_2_1"/>
<keyword evidence="4" id="KW-0808">Transferase</keyword>
<dbReference type="Proteomes" id="UP000006310">
    <property type="component" value="Chromosome 8"/>
</dbReference>
<feature type="region of interest" description="Disordered" evidence="11">
    <location>
        <begin position="819"/>
        <end position="870"/>
    </location>
</feature>
<evidence type="ECO:0000256" key="9">
    <source>
        <dbReference type="ARBA" id="ARBA00048679"/>
    </source>
</evidence>
<name>J7S8T3_HUIN7</name>
<dbReference type="FunFam" id="1.10.510.10:FF:000571">
    <property type="entry name" value="Maternal embryonic leucine zipper kinase"/>
    <property type="match status" value="1"/>
</dbReference>
<feature type="region of interest" description="Disordered" evidence="11">
    <location>
        <begin position="605"/>
        <end position="634"/>
    </location>
</feature>
<dbReference type="Pfam" id="PF02149">
    <property type="entry name" value="KA1"/>
    <property type="match status" value="1"/>
</dbReference>
<evidence type="ECO:0000259" key="13">
    <source>
        <dbReference type="PROSITE" id="PS50032"/>
    </source>
</evidence>
<feature type="compositionally biased region" description="Basic and acidic residues" evidence="11">
    <location>
        <begin position="850"/>
        <end position="861"/>
    </location>
</feature>
<dbReference type="InterPro" id="IPR028375">
    <property type="entry name" value="KA1/Ssp2_C"/>
</dbReference>
<evidence type="ECO:0000256" key="8">
    <source>
        <dbReference type="ARBA" id="ARBA00047899"/>
    </source>
</evidence>
<dbReference type="eggNOG" id="KOG0583">
    <property type="taxonomic scope" value="Eukaryota"/>
</dbReference>
<dbReference type="EC" id="2.7.11.1" evidence="2"/>
<dbReference type="GO" id="GO:0005524">
    <property type="term" value="F:ATP binding"/>
    <property type="evidence" value="ECO:0007669"/>
    <property type="project" value="UniProtKB-UniRule"/>
</dbReference>
<dbReference type="PANTHER" id="PTHR24346:SF82">
    <property type="entry name" value="KP78A-RELATED"/>
    <property type="match status" value="1"/>
</dbReference>
<feature type="compositionally biased region" description="Polar residues" evidence="11">
    <location>
        <begin position="819"/>
        <end position="831"/>
    </location>
</feature>
<evidence type="ECO:0000313" key="14">
    <source>
        <dbReference type="EMBL" id="CCK71729.1"/>
    </source>
</evidence>
<comment type="catalytic activity">
    <reaction evidence="9">
        <text>L-seryl-[protein] + ATP = O-phospho-L-seryl-[protein] + ADP + H(+)</text>
        <dbReference type="Rhea" id="RHEA:17989"/>
        <dbReference type="Rhea" id="RHEA-COMP:9863"/>
        <dbReference type="Rhea" id="RHEA-COMP:11604"/>
        <dbReference type="ChEBI" id="CHEBI:15378"/>
        <dbReference type="ChEBI" id="CHEBI:29999"/>
        <dbReference type="ChEBI" id="CHEBI:30616"/>
        <dbReference type="ChEBI" id="CHEBI:83421"/>
        <dbReference type="ChEBI" id="CHEBI:456216"/>
        <dbReference type="EC" id="2.7.11.1"/>
    </reaction>
</comment>
<evidence type="ECO:0000256" key="4">
    <source>
        <dbReference type="ARBA" id="ARBA00022679"/>
    </source>
</evidence>
<feature type="binding site" evidence="10">
    <location>
        <position position="147"/>
    </location>
    <ligand>
        <name>ATP</name>
        <dbReference type="ChEBI" id="CHEBI:30616"/>
    </ligand>
</feature>
<feature type="domain" description="KA1" evidence="13">
    <location>
        <begin position="887"/>
        <end position="936"/>
    </location>
</feature>
<gene>
    <name evidence="14" type="primary">KNAG0H03140</name>
    <name evidence="14" type="ordered locus">KNAG_0H03140</name>
</gene>
<evidence type="ECO:0000256" key="7">
    <source>
        <dbReference type="ARBA" id="ARBA00022840"/>
    </source>
</evidence>
<comment type="similarity">
    <text evidence="1">Belongs to the protein kinase superfamily. CAMK Ser/Thr protein kinase family. NIM1 subfamily.</text>
</comment>
<feature type="region of interest" description="Disordered" evidence="11">
    <location>
        <begin position="56"/>
        <end position="105"/>
    </location>
</feature>
<reference evidence="14 15" key="1">
    <citation type="journal article" date="2011" name="Proc. Natl. Acad. Sci. U.S.A.">
        <title>Evolutionary erosion of yeast sex chromosomes by mating-type switching accidents.</title>
        <authorList>
            <person name="Gordon J.L."/>
            <person name="Armisen D."/>
            <person name="Proux-Wera E."/>
            <person name="Oheigeartaigh S.S."/>
            <person name="Byrne K.P."/>
            <person name="Wolfe K.H."/>
        </authorList>
    </citation>
    <scope>NUCLEOTIDE SEQUENCE [LARGE SCALE GENOMIC DNA]</scope>
    <source>
        <strain evidence="15">ATCC MYA-139 / BCRC 22969 / CBS 8797 / CCRC 22969 / KCTC 17520 / NBRC 10181 / NCYC 3082</strain>
    </source>
</reference>
<dbReference type="SUPFAM" id="SSF103243">
    <property type="entry name" value="KA1-like"/>
    <property type="match status" value="1"/>
</dbReference>
<feature type="domain" description="Protein kinase" evidence="12">
    <location>
        <begin position="118"/>
        <end position="396"/>
    </location>
</feature>
<dbReference type="KEGG" id="kng:KNAG_0H03140"/>
<feature type="compositionally biased region" description="Acidic residues" evidence="11">
    <location>
        <begin position="837"/>
        <end position="849"/>
    </location>
</feature>
<keyword evidence="6" id="KW-0418">Kinase</keyword>
<feature type="region of interest" description="Disordered" evidence="11">
    <location>
        <begin position="673"/>
        <end position="698"/>
    </location>
</feature>
<keyword evidence="3" id="KW-0723">Serine/threonine-protein kinase</keyword>
<dbReference type="PROSITE" id="PS00107">
    <property type="entry name" value="PROTEIN_KINASE_ATP"/>
    <property type="match status" value="1"/>
</dbReference>
<dbReference type="GeneID" id="34527461"/>
<evidence type="ECO:0000256" key="1">
    <source>
        <dbReference type="ARBA" id="ARBA00010791"/>
    </source>
</evidence>
<dbReference type="Pfam" id="PF00069">
    <property type="entry name" value="Pkinase"/>
    <property type="match status" value="1"/>
</dbReference>
<keyword evidence="5 10" id="KW-0547">Nucleotide-binding</keyword>
<dbReference type="GO" id="GO:0000226">
    <property type="term" value="P:microtubule cytoskeleton organization"/>
    <property type="evidence" value="ECO:0007669"/>
    <property type="project" value="TreeGrafter"/>
</dbReference>
<dbReference type="OMA" id="NSADYRP"/>
<dbReference type="RefSeq" id="XP_022465974.1">
    <property type="nucleotide sequence ID" value="XM_022609593.1"/>
</dbReference>
<protein>
    <recommendedName>
        <fullName evidence="2">non-specific serine/threonine protein kinase</fullName>
        <ecNumber evidence="2">2.7.11.1</ecNumber>
    </recommendedName>
</protein>
<dbReference type="GO" id="GO:0106310">
    <property type="term" value="F:protein serine kinase activity"/>
    <property type="evidence" value="ECO:0007669"/>
    <property type="project" value="RHEA"/>
</dbReference>
<dbReference type="InterPro" id="IPR011009">
    <property type="entry name" value="Kinase-like_dom_sf"/>
</dbReference>
<dbReference type="Gene3D" id="3.30.310.80">
    <property type="entry name" value="Kinase associated domain 1, KA1"/>
    <property type="match status" value="1"/>
</dbReference>
<dbReference type="InterPro" id="IPR017441">
    <property type="entry name" value="Protein_kinase_ATP_BS"/>
</dbReference>
<accession>J7S8T3</accession>
<evidence type="ECO:0000256" key="6">
    <source>
        <dbReference type="ARBA" id="ARBA00022777"/>
    </source>
</evidence>
<comment type="catalytic activity">
    <reaction evidence="8">
        <text>L-threonyl-[protein] + ATP = O-phospho-L-threonyl-[protein] + ADP + H(+)</text>
        <dbReference type="Rhea" id="RHEA:46608"/>
        <dbReference type="Rhea" id="RHEA-COMP:11060"/>
        <dbReference type="Rhea" id="RHEA-COMP:11605"/>
        <dbReference type="ChEBI" id="CHEBI:15378"/>
        <dbReference type="ChEBI" id="CHEBI:30013"/>
        <dbReference type="ChEBI" id="CHEBI:30616"/>
        <dbReference type="ChEBI" id="CHEBI:61977"/>
        <dbReference type="ChEBI" id="CHEBI:456216"/>
        <dbReference type="EC" id="2.7.11.1"/>
    </reaction>
</comment>